<evidence type="ECO:0000313" key="1">
    <source>
        <dbReference type="EMBL" id="GJT26275.1"/>
    </source>
</evidence>
<accession>A0ABQ5CGY9</accession>
<dbReference type="Proteomes" id="UP001151760">
    <property type="component" value="Unassembled WGS sequence"/>
</dbReference>
<evidence type="ECO:0008006" key="3">
    <source>
        <dbReference type="Google" id="ProtNLM"/>
    </source>
</evidence>
<dbReference type="PANTHER" id="PTHR33223:SF6">
    <property type="entry name" value="CCHC-TYPE DOMAIN-CONTAINING PROTEIN"/>
    <property type="match status" value="1"/>
</dbReference>
<sequence>MNEARAEQNLAEPSIESNVKYELGEELLKELCSNTYSGMVEEDVVSHIAKILEILDLIKVAGMDPFQLRMKTFPLSLFGDARKWWMNEGDGKINTWEELVNKFFSKLYPLSYASNYDKMCDDDEEGTMDEVVSSDDDRDHTNSSMIAKPEIKIGDEFLKILHDNSFNGVDESDVTDHIAKVLEITEWIKIPNVDKDELRLHMFSKSLSGDAEKWWNSEGTATTWKELGDKFFHKYYPLSHAYKSKIPDDLDHGTDSFEFLYWLASKFDNY</sequence>
<comment type="caution">
    <text evidence="1">The sequence shown here is derived from an EMBL/GenBank/DDBJ whole genome shotgun (WGS) entry which is preliminary data.</text>
</comment>
<organism evidence="1 2">
    <name type="scientific">Tanacetum coccineum</name>
    <dbReference type="NCBI Taxonomy" id="301880"/>
    <lineage>
        <taxon>Eukaryota</taxon>
        <taxon>Viridiplantae</taxon>
        <taxon>Streptophyta</taxon>
        <taxon>Embryophyta</taxon>
        <taxon>Tracheophyta</taxon>
        <taxon>Spermatophyta</taxon>
        <taxon>Magnoliopsida</taxon>
        <taxon>eudicotyledons</taxon>
        <taxon>Gunneridae</taxon>
        <taxon>Pentapetalae</taxon>
        <taxon>asterids</taxon>
        <taxon>campanulids</taxon>
        <taxon>Asterales</taxon>
        <taxon>Asteraceae</taxon>
        <taxon>Asteroideae</taxon>
        <taxon>Anthemideae</taxon>
        <taxon>Anthemidinae</taxon>
        <taxon>Tanacetum</taxon>
    </lineage>
</organism>
<evidence type="ECO:0000313" key="2">
    <source>
        <dbReference type="Proteomes" id="UP001151760"/>
    </source>
</evidence>
<proteinExistence type="predicted"/>
<gene>
    <name evidence="1" type="ORF">Tco_0906550</name>
</gene>
<keyword evidence="2" id="KW-1185">Reference proteome</keyword>
<protein>
    <recommendedName>
        <fullName evidence="3">Retrotransposon gag domain-containing protein</fullName>
    </recommendedName>
</protein>
<name>A0ABQ5CGY9_9ASTR</name>
<dbReference type="EMBL" id="BQNB010014279">
    <property type="protein sequence ID" value="GJT26275.1"/>
    <property type="molecule type" value="Genomic_DNA"/>
</dbReference>
<reference evidence="1" key="2">
    <citation type="submission" date="2022-01" db="EMBL/GenBank/DDBJ databases">
        <authorList>
            <person name="Yamashiro T."/>
            <person name="Shiraishi A."/>
            <person name="Satake H."/>
            <person name="Nakayama K."/>
        </authorList>
    </citation>
    <scope>NUCLEOTIDE SEQUENCE</scope>
</reference>
<reference evidence="1" key="1">
    <citation type="journal article" date="2022" name="Int. J. Mol. Sci.">
        <title>Draft Genome of Tanacetum Coccineum: Genomic Comparison of Closely Related Tanacetum-Family Plants.</title>
        <authorList>
            <person name="Yamashiro T."/>
            <person name="Shiraishi A."/>
            <person name="Nakayama K."/>
            <person name="Satake H."/>
        </authorList>
    </citation>
    <scope>NUCLEOTIDE SEQUENCE</scope>
</reference>
<dbReference type="PANTHER" id="PTHR33223">
    <property type="entry name" value="CCHC-TYPE DOMAIN-CONTAINING PROTEIN"/>
    <property type="match status" value="1"/>
</dbReference>